<dbReference type="SUPFAM" id="SSF54556">
    <property type="entry name" value="Chitinase insertion domain"/>
    <property type="match status" value="1"/>
</dbReference>
<dbReference type="GO" id="GO:0008061">
    <property type="term" value="F:chitin binding"/>
    <property type="evidence" value="ECO:0007669"/>
    <property type="project" value="InterPro"/>
</dbReference>
<organism evidence="11 12">
    <name type="scientific">Hanseniaspora valbyensis NRRL Y-1626</name>
    <dbReference type="NCBI Taxonomy" id="766949"/>
    <lineage>
        <taxon>Eukaryota</taxon>
        <taxon>Fungi</taxon>
        <taxon>Dikarya</taxon>
        <taxon>Ascomycota</taxon>
        <taxon>Saccharomycotina</taxon>
        <taxon>Saccharomycetes</taxon>
        <taxon>Saccharomycodales</taxon>
        <taxon>Saccharomycodaceae</taxon>
        <taxon>Hanseniaspora</taxon>
    </lineage>
</organism>
<dbReference type="InterPro" id="IPR011583">
    <property type="entry name" value="Chitinase_II/V-like_cat"/>
</dbReference>
<evidence type="ECO:0000256" key="5">
    <source>
        <dbReference type="ARBA" id="ARBA00023277"/>
    </source>
</evidence>
<evidence type="ECO:0000313" key="12">
    <source>
        <dbReference type="Proteomes" id="UP000092321"/>
    </source>
</evidence>
<evidence type="ECO:0000256" key="6">
    <source>
        <dbReference type="ARBA" id="ARBA00023295"/>
    </source>
</evidence>
<dbReference type="GO" id="GO:0005576">
    <property type="term" value="C:extracellular region"/>
    <property type="evidence" value="ECO:0007669"/>
    <property type="project" value="TreeGrafter"/>
</dbReference>
<evidence type="ECO:0000256" key="1">
    <source>
        <dbReference type="ARBA" id="ARBA00000822"/>
    </source>
</evidence>
<name>A0A1B7TGD9_9ASCO</name>
<comment type="caution">
    <text evidence="11">The sequence shown here is derived from an EMBL/GenBank/DDBJ whole genome shotgun (WGS) entry which is preliminary data.</text>
</comment>
<dbReference type="PROSITE" id="PS51910">
    <property type="entry name" value="GH18_2"/>
    <property type="match status" value="1"/>
</dbReference>
<reference evidence="12" key="1">
    <citation type="journal article" date="2016" name="Proc. Natl. Acad. Sci. U.S.A.">
        <title>Comparative genomics of biotechnologically important yeasts.</title>
        <authorList>
            <person name="Riley R."/>
            <person name="Haridas S."/>
            <person name="Wolfe K.H."/>
            <person name="Lopes M.R."/>
            <person name="Hittinger C.T."/>
            <person name="Goeker M."/>
            <person name="Salamov A.A."/>
            <person name="Wisecaver J.H."/>
            <person name="Long T.M."/>
            <person name="Calvey C.H."/>
            <person name="Aerts A.L."/>
            <person name="Barry K.W."/>
            <person name="Choi C."/>
            <person name="Clum A."/>
            <person name="Coughlan A.Y."/>
            <person name="Deshpande S."/>
            <person name="Douglass A.P."/>
            <person name="Hanson S.J."/>
            <person name="Klenk H.-P."/>
            <person name="LaButti K.M."/>
            <person name="Lapidus A."/>
            <person name="Lindquist E.A."/>
            <person name="Lipzen A.M."/>
            <person name="Meier-Kolthoff J.P."/>
            <person name="Ohm R.A."/>
            <person name="Otillar R.P."/>
            <person name="Pangilinan J.L."/>
            <person name="Peng Y."/>
            <person name="Rokas A."/>
            <person name="Rosa C.A."/>
            <person name="Scheuner C."/>
            <person name="Sibirny A.A."/>
            <person name="Slot J.C."/>
            <person name="Stielow J.B."/>
            <person name="Sun H."/>
            <person name="Kurtzman C.P."/>
            <person name="Blackwell M."/>
            <person name="Grigoriev I.V."/>
            <person name="Jeffries T.W."/>
        </authorList>
    </citation>
    <scope>NUCLEOTIDE SEQUENCE [LARGE SCALE GENOMIC DNA]</scope>
    <source>
        <strain evidence="12">NRRL Y-1626</strain>
    </source>
</reference>
<dbReference type="PANTHER" id="PTHR11177">
    <property type="entry name" value="CHITINASE"/>
    <property type="match status" value="1"/>
</dbReference>
<evidence type="ECO:0000256" key="8">
    <source>
        <dbReference type="RuleBase" id="RU000489"/>
    </source>
</evidence>
<dbReference type="PROSITE" id="PS01095">
    <property type="entry name" value="GH18_1"/>
    <property type="match status" value="1"/>
</dbReference>
<keyword evidence="7" id="KW-0624">Polysaccharide degradation</keyword>
<keyword evidence="12" id="KW-1185">Reference proteome</keyword>
<comment type="similarity">
    <text evidence="9">Belongs to the glycosyl hydrolase 18 family.</text>
</comment>
<evidence type="ECO:0000259" key="10">
    <source>
        <dbReference type="PROSITE" id="PS51910"/>
    </source>
</evidence>
<dbReference type="InterPro" id="IPR001223">
    <property type="entry name" value="Glyco_hydro18_cat"/>
</dbReference>
<feature type="domain" description="GH18" evidence="10">
    <location>
        <begin position="1"/>
        <end position="348"/>
    </location>
</feature>
<dbReference type="AlphaFoldDB" id="A0A1B7TGD9"/>
<evidence type="ECO:0000256" key="3">
    <source>
        <dbReference type="ARBA" id="ARBA00022801"/>
    </source>
</evidence>
<evidence type="ECO:0000256" key="9">
    <source>
        <dbReference type="RuleBase" id="RU004453"/>
    </source>
</evidence>
<protein>
    <recommendedName>
        <fullName evidence="2">chitinase</fullName>
        <ecNumber evidence="2">3.2.1.14</ecNumber>
    </recommendedName>
</protein>
<dbReference type="Pfam" id="PF00704">
    <property type="entry name" value="Glyco_hydro_18"/>
    <property type="match status" value="1"/>
</dbReference>
<dbReference type="GO" id="GO:0008843">
    <property type="term" value="F:endochitinase activity"/>
    <property type="evidence" value="ECO:0007669"/>
    <property type="project" value="UniProtKB-EC"/>
</dbReference>
<sequence length="348" mass="40871">FFPKDIDMRHTTHIYYSFISIDSKTGNVYLQDIEADTKLKTEEMKENDVPIMDHVFPDFNPYDYSLKEQKKFKLIMSIGGWSQKNNFSNLSKKTEHLNNFIDSCINLVLSNGFDGIDIDWEYPTKKKDIDTYIEIFKRLRARFDKLEQEIFSNKQKKIKKEKWFYLSTAIPCDEEVLSKLDLKKIEPFVDCFNLMGYDLSGEWSEYTAYHSNLFDDPNNKDSSSVDSVVKYMLYDLKLSSQKIILGMPLYGRSFTNVKIQNSKIIGVPFKGVDNDFDKDSPGIWPYSAIFDLKYTFYYDEKLVAAYVYNEKKKHLIVFDDYNCIGKKAEYIKKMNLGGGFFWEANGER</sequence>
<keyword evidence="6 8" id="KW-0326">Glycosidase</keyword>
<proteinExistence type="inferred from homology"/>
<dbReference type="Gene3D" id="3.10.50.10">
    <property type="match status" value="1"/>
</dbReference>
<feature type="non-terminal residue" evidence="11">
    <location>
        <position position="1"/>
    </location>
</feature>
<dbReference type="Gene3D" id="3.20.20.80">
    <property type="entry name" value="Glycosidases"/>
    <property type="match status" value="1"/>
</dbReference>
<keyword evidence="3 8" id="KW-0378">Hydrolase</keyword>
<dbReference type="InterPro" id="IPR050314">
    <property type="entry name" value="Glycosyl_Hydrlase_18"/>
</dbReference>
<dbReference type="GO" id="GO:0006032">
    <property type="term" value="P:chitin catabolic process"/>
    <property type="evidence" value="ECO:0007669"/>
    <property type="project" value="UniProtKB-KW"/>
</dbReference>
<dbReference type="InterPro" id="IPR017853">
    <property type="entry name" value="GH"/>
</dbReference>
<comment type="catalytic activity">
    <reaction evidence="1">
        <text>Random endo-hydrolysis of N-acetyl-beta-D-glucosaminide (1-&gt;4)-beta-linkages in chitin and chitodextrins.</text>
        <dbReference type="EC" id="3.2.1.14"/>
    </reaction>
</comment>
<evidence type="ECO:0000256" key="2">
    <source>
        <dbReference type="ARBA" id="ARBA00012729"/>
    </source>
</evidence>
<dbReference type="GO" id="GO:0000272">
    <property type="term" value="P:polysaccharide catabolic process"/>
    <property type="evidence" value="ECO:0007669"/>
    <property type="project" value="UniProtKB-KW"/>
</dbReference>
<keyword evidence="4" id="KW-0146">Chitin degradation</keyword>
<keyword evidence="5" id="KW-0119">Carbohydrate metabolism</keyword>
<dbReference type="EC" id="3.2.1.14" evidence="2"/>
<dbReference type="PANTHER" id="PTHR11177:SF317">
    <property type="entry name" value="CHITINASE 12-RELATED"/>
    <property type="match status" value="1"/>
</dbReference>
<evidence type="ECO:0000313" key="11">
    <source>
        <dbReference type="EMBL" id="OBA27809.1"/>
    </source>
</evidence>
<dbReference type="InterPro" id="IPR001579">
    <property type="entry name" value="Glyco_hydro_18_chit_AS"/>
</dbReference>
<dbReference type="EMBL" id="LXPE01000006">
    <property type="protein sequence ID" value="OBA27809.1"/>
    <property type="molecule type" value="Genomic_DNA"/>
</dbReference>
<dbReference type="Proteomes" id="UP000092321">
    <property type="component" value="Unassembled WGS sequence"/>
</dbReference>
<gene>
    <name evidence="11" type="ORF">HANVADRAFT_15187</name>
</gene>
<dbReference type="OrthoDB" id="76388at2759"/>
<dbReference type="SMART" id="SM00636">
    <property type="entry name" value="Glyco_18"/>
    <property type="match status" value="1"/>
</dbReference>
<dbReference type="SUPFAM" id="SSF51445">
    <property type="entry name" value="(Trans)glycosidases"/>
    <property type="match status" value="1"/>
</dbReference>
<feature type="non-terminal residue" evidence="11">
    <location>
        <position position="348"/>
    </location>
</feature>
<evidence type="ECO:0000256" key="7">
    <source>
        <dbReference type="ARBA" id="ARBA00023326"/>
    </source>
</evidence>
<dbReference type="InterPro" id="IPR029070">
    <property type="entry name" value="Chitinase_insertion_sf"/>
</dbReference>
<accession>A0A1B7TGD9</accession>
<evidence type="ECO:0000256" key="4">
    <source>
        <dbReference type="ARBA" id="ARBA00023024"/>
    </source>
</evidence>